<evidence type="ECO:0000256" key="1">
    <source>
        <dbReference type="ARBA" id="ARBA00022553"/>
    </source>
</evidence>
<evidence type="ECO:0000256" key="2">
    <source>
        <dbReference type="ARBA" id="ARBA00023012"/>
    </source>
</evidence>
<keyword evidence="2" id="KW-0902">Two-component regulatory system</keyword>
<protein>
    <submittedName>
        <fullName evidence="5">Response regulator receiver domain-containing protein</fullName>
    </submittedName>
</protein>
<dbReference type="GO" id="GO:0000160">
    <property type="term" value="P:phosphorelay signal transduction system"/>
    <property type="evidence" value="ECO:0007669"/>
    <property type="project" value="UniProtKB-KW"/>
</dbReference>
<keyword evidence="6" id="KW-1185">Reference proteome</keyword>
<reference evidence="6" key="1">
    <citation type="submission" date="2016-11" db="EMBL/GenBank/DDBJ databases">
        <authorList>
            <person name="Varghese N."/>
            <person name="Submissions S."/>
        </authorList>
    </citation>
    <scope>NUCLEOTIDE SEQUENCE [LARGE SCALE GENOMIC DNA]</scope>
    <source>
        <strain evidence="6">DSM 17456</strain>
    </source>
</reference>
<accession>A0A1N6IGM6</accession>
<gene>
    <name evidence="5" type="ORF">SAMN02745161_2736</name>
</gene>
<dbReference type="PROSITE" id="PS50110">
    <property type="entry name" value="RESPONSE_REGULATORY"/>
    <property type="match status" value="1"/>
</dbReference>
<dbReference type="InterPro" id="IPR050595">
    <property type="entry name" value="Bact_response_regulator"/>
</dbReference>
<evidence type="ECO:0000259" key="4">
    <source>
        <dbReference type="PROSITE" id="PS50110"/>
    </source>
</evidence>
<dbReference type="SMART" id="SM00448">
    <property type="entry name" value="REC"/>
    <property type="match status" value="1"/>
</dbReference>
<dbReference type="PANTHER" id="PTHR44591">
    <property type="entry name" value="STRESS RESPONSE REGULATOR PROTEIN 1"/>
    <property type="match status" value="1"/>
</dbReference>
<keyword evidence="1 3" id="KW-0597">Phosphoprotein</keyword>
<dbReference type="AlphaFoldDB" id="A0A1N6IGM6"/>
<dbReference type="InterPro" id="IPR001789">
    <property type="entry name" value="Sig_transdc_resp-reg_receiver"/>
</dbReference>
<name>A0A1N6IGM6_9BACT</name>
<evidence type="ECO:0000313" key="5">
    <source>
        <dbReference type="EMBL" id="SIO31177.1"/>
    </source>
</evidence>
<dbReference type="OrthoDB" id="9800029at2"/>
<dbReference type="Gene3D" id="3.40.50.2300">
    <property type="match status" value="1"/>
</dbReference>
<feature type="modified residue" description="4-aspartylphosphate" evidence="3">
    <location>
        <position position="54"/>
    </location>
</feature>
<dbReference type="Proteomes" id="UP000184694">
    <property type="component" value="Unassembled WGS sequence"/>
</dbReference>
<dbReference type="STRING" id="1121457.SAMN02745161_2736"/>
<sequence>MREIKLLLVDDEQDFVETLAERLRLRDFGSTVALDGETALSIVEEGVPDVMLLDIMMPGINGLEVLERVKQNYPGVQVIIVTGHGGEKEKTQAMQLGAFAYMTKPVDFETLIITVMAAYEQVGAEP</sequence>
<dbReference type="PANTHER" id="PTHR44591:SF14">
    <property type="entry name" value="PROTEIN PILG"/>
    <property type="match status" value="1"/>
</dbReference>
<evidence type="ECO:0000313" key="6">
    <source>
        <dbReference type="Proteomes" id="UP000184694"/>
    </source>
</evidence>
<dbReference type="SUPFAM" id="SSF52172">
    <property type="entry name" value="CheY-like"/>
    <property type="match status" value="1"/>
</dbReference>
<feature type="domain" description="Response regulatory" evidence="4">
    <location>
        <begin position="5"/>
        <end position="119"/>
    </location>
</feature>
<evidence type="ECO:0000256" key="3">
    <source>
        <dbReference type="PROSITE-ProRule" id="PRU00169"/>
    </source>
</evidence>
<dbReference type="CDD" id="cd17536">
    <property type="entry name" value="REC_YesN-like"/>
    <property type="match status" value="1"/>
</dbReference>
<dbReference type="Pfam" id="PF00072">
    <property type="entry name" value="Response_reg"/>
    <property type="match status" value="1"/>
</dbReference>
<organism evidence="5 6">
    <name type="scientific">Halodesulfovibrio marinisediminis DSM 17456</name>
    <dbReference type="NCBI Taxonomy" id="1121457"/>
    <lineage>
        <taxon>Bacteria</taxon>
        <taxon>Pseudomonadati</taxon>
        <taxon>Thermodesulfobacteriota</taxon>
        <taxon>Desulfovibrionia</taxon>
        <taxon>Desulfovibrionales</taxon>
        <taxon>Desulfovibrionaceae</taxon>
        <taxon>Halodesulfovibrio</taxon>
    </lineage>
</organism>
<dbReference type="InterPro" id="IPR011006">
    <property type="entry name" value="CheY-like_superfamily"/>
</dbReference>
<dbReference type="EMBL" id="FSRG01000006">
    <property type="protein sequence ID" value="SIO31177.1"/>
    <property type="molecule type" value="Genomic_DNA"/>
</dbReference>
<proteinExistence type="predicted"/>
<dbReference type="RefSeq" id="WP_074217483.1">
    <property type="nucleotide sequence ID" value="NZ_FSRG01000006.1"/>
</dbReference>